<dbReference type="OrthoDB" id="1766220at2"/>
<dbReference type="RefSeq" id="WP_006779970.1">
    <property type="nucleotide sequence ID" value="NZ_CP040506.1"/>
</dbReference>
<keyword evidence="3" id="KW-1185">Reference proteome</keyword>
<keyword evidence="1" id="KW-1133">Transmembrane helix</keyword>
<accession>G5IER3</accession>
<feature type="transmembrane region" description="Helical" evidence="1">
    <location>
        <begin position="112"/>
        <end position="129"/>
    </location>
</feature>
<dbReference type="HOGENOM" id="CLU_059528_0_0_9"/>
<dbReference type="AlphaFoldDB" id="G5IER3"/>
<keyword evidence="1" id="KW-0472">Membrane</keyword>
<organism evidence="2 3">
    <name type="scientific">Hungatella hathewayi WAL-18680</name>
    <dbReference type="NCBI Taxonomy" id="742737"/>
    <lineage>
        <taxon>Bacteria</taxon>
        <taxon>Bacillati</taxon>
        <taxon>Bacillota</taxon>
        <taxon>Clostridia</taxon>
        <taxon>Lachnospirales</taxon>
        <taxon>Lachnospiraceae</taxon>
        <taxon>Hungatella</taxon>
    </lineage>
</organism>
<feature type="transmembrane region" description="Helical" evidence="1">
    <location>
        <begin position="247"/>
        <end position="268"/>
    </location>
</feature>
<evidence type="ECO:0000256" key="1">
    <source>
        <dbReference type="SAM" id="Phobius"/>
    </source>
</evidence>
<name>G5IER3_9FIRM</name>
<keyword evidence="1" id="KW-0812">Transmembrane</keyword>
<protein>
    <submittedName>
        <fullName evidence="2">Uncharacterized protein</fullName>
    </submittedName>
</protein>
<dbReference type="PATRIC" id="fig|742737.3.peg.2014"/>
<feature type="transmembrane region" description="Helical" evidence="1">
    <location>
        <begin position="20"/>
        <end position="38"/>
    </location>
</feature>
<feature type="transmembrane region" description="Helical" evidence="1">
    <location>
        <begin position="88"/>
        <end position="105"/>
    </location>
</feature>
<comment type="caution">
    <text evidence="2">The sequence shown here is derived from an EMBL/GenBank/DDBJ whole genome shotgun (WGS) entry which is preliminary data.</text>
</comment>
<evidence type="ECO:0000313" key="2">
    <source>
        <dbReference type="EMBL" id="EHI60006.1"/>
    </source>
</evidence>
<gene>
    <name evidence="2" type="ORF">HMPREF9473_01990</name>
</gene>
<feature type="transmembrane region" description="Helical" evidence="1">
    <location>
        <begin position="214"/>
        <end position="238"/>
    </location>
</feature>
<evidence type="ECO:0000313" key="3">
    <source>
        <dbReference type="Proteomes" id="UP000005384"/>
    </source>
</evidence>
<feature type="transmembrane region" description="Helical" evidence="1">
    <location>
        <begin position="189"/>
        <end position="208"/>
    </location>
</feature>
<reference evidence="2 3" key="1">
    <citation type="submission" date="2011-08" db="EMBL/GenBank/DDBJ databases">
        <title>The Genome Sequence of Clostridium hathewayi WAL-18680.</title>
        <authorList>
            <consortium name="The Broad Institute Genome Sequencing Platform"/>
            <person name="Earl A."/>
            <person name="Ward D."/>
            <person name="Feldgarden M."/>
            <person name="Gevers D."/>
            <person name="Finegold S.M."/>
            <person name="Summanen P.H."/>
            <person name="Molitoris D.R."/>
            <person name="Song M."/>
            <person name="Daigneault M."/>
            <person name="Allen-Vercoe E."/>
            <person name="Young S.K."/>
            <person name="Zeng Q."/>
            <person name="Gargeya S."/>
            <person name="Fitzgerald M."/>
            <person name="Haas B."/>
            <person name="Abouelleil A."/>
            <person name="Alvarado L."/>
            <person name="Arachchi H.M."/>
            <person name="Berlin A."/>
            <person name="Brown A."/>
            <person name="Chapman S.B."/>
            <person name="Chen Z."/>
            <person name="Dunbar C."/>
            <person name="Freedman E."/>
            <person name="Gearin G."/>
            <person name="Gellesch M."/>
            <person name="Goldberg J."/>
            <person name="Griggs A."/>
            <person name="Gujja S."/>
            <person name="Heiman D."/>
            <person name="Howarth C."/>
            <person name="Larson L."/>
            <person name="Lui A."/>
            <person name="MacDonald P.J.P."/>
            <person name="Montmayeur A."/>
            <person name="Murphy C."/>
            <person name="Neiman D."/>
            <person name="Pearson M."/>
            <person name="Priest M."/>
            <person name="Roberts A."/>
            <person name="Saif S."/>
            <person name="Shea T."/>
            <person name="Shenoy N."/>
            <person name="Sisk P."/>
            <person name="Stolte C."/>
            <person name="Sykes S."/>
            <person name="Wortman J."/>
            <person name="Nusbaum C."/>
            <person name="Birren B."/>
        </authorList>
    </citation>
    <scope>NUCLEOTIDE SEQUENCE [LARGE SCALE GENOMIC DNA]</scope>
    <source>
        <strain evidence="2 3">WAL-18680</strain>
    </source>
</reference>
<dbReference type="Proteomes" id="UP000005384">
    <property type="component" value="Unassembled WGS sequence"/>
</dbReference>
<sequence length="316" mass="35306">MIELLVLKEKLRAFYGKYDMYVVPAMKFFLAFTTFYLLNQNIGFMGKLKNPMVPLLLGVISAFLPYGAITFLAAVFMLLHLYSVSFEMALVMLIVLVIVGILYYGFQPGDSYLLLITPILFFLKIPYAVPLLVGLSGSLVSVIPVSCGVFFFYAIQYVKQNAGILTNDASVDITQKYAQVIKALFNNQLMMVMIAAFAVGILVVYVIRTLSMDYAWWAAIIAGTVAQVAAVFVGDFMFNVSVPMGELLFGAVVSVGVAAIYTFFAFAVDYSRTEYLQYEDDDYHYYVKAVPKIVVSAPDVKVQKINARRGQRNMRD</sequence>
<feature type="transmembrane region" description="Helical" evidence="1">
    <location>
        <begin position="59"/>
        <end position="82"/>
    </location>
</feature>
<dbReference type="EMBL" id="ADLN01000038">
    <property type="protein sequence ID" value="EHI60006.1"/>
    <property type="molecule type" value="Genomic_DNA"/>
</dbReference>
<proteinExistence type="predicted"/>